<comment type="caution">
    <text evidence="1">The sequence shown here is derived from an EMBL/GenBank/DDBJ whole genome shotgun (WGS) entry which is preliminary data.</text>
</comment>
<sequence length="105" mass="11238">MWSAGCRTAKAALRDASAKMLRSTRLSSKGLFELNMVISSKVGLTSSRMIEFARFPSSDTGASGGVLGNNLTLPASIYAFDVDPVTHARLPSKLLIGHGNLYQHI</sequence>
<proteinExistence type="predicted"/>
<dbReference type="Proteomes" id="UP001150217">
    <property type="component" value="Unassembled WGS sequence"/>
</dbReference>
<reference evidence="1" key="1">
    <citation type="submission" date="2022-08" db="EMBL/GenBank/DDBJ databases">
        <title>A Global Phylogenomic Analysis of the Shiitake Genus Lentinula.</title>
        <authorList>
            <consortium name="DOE Joint Genome Institute"/>
            <person name="Sierra-Patev S."/>
            <person name="Min B."/>
            <person name="Naranjo-Ortiz M."/>
            <person name="Looney B."/>
            <person name="Konkel Z."/>
            <person name="Slot J.C."/>
            <person name="Sakamoto Y."/>
            <person name="Steenwyk J.L."/>
            <person name="Rokas A."/>
            <person name="Carro J."/>
            <person name="Camarero S."/>
            <person name="Ferreira P."/>
            <person name="Molpeceres G."/>
            <person name="Ruiz-Duenas F.J."/>
            <person name="Serrano A."/>
            <person name="Henrissat B."/>
            <person name="Drula E."/>
            <person name="Hughes K.W."/>
            <person name="Mata J.L."/>
            <person name="Ishikawa N.K."/>
            <person name="Vargas-Isla R."/>
            <person name="Ushijima S."/>
            <person name="Smith C.A."/>
            <person name="Ahrendt S."/>
            <person name="Andreopoulos W."/>
            <person name="He G."/>
            <person name="Labutti K."/>
            <person name="Lipzen A."/>
            <person name="Ng V."/>
            <person name="Riley R."/>
            <person name="Sandor L."/>
            <person name="Barry K."/>
            <person name="Martinez A.T."/>
            <person name="Xiao Y."/>
            <person name="Gibbons J.G."/>
            <person name="Terashima K."/>
            <person name="Grigoriev I.V."/>
            <person name="Hibbett D.S."/>
        </authorList>
    </citation>
    <scope>NUCLEOTIDE SEQUENCE</scope>
    <source>
        <strain evidence="1">RHP3577 ss4</strain>
    </source>
</reference>
<protein>
    <submittedName>
        <fullName evidence="1">Uncharacterized protein</fullName>
    </submittedName>
</protein>
<name>A0ABQ8V7R0_9AGAR</name>
<organism evidence="1 2">
    <name type="scientific">Lentinula lateritia</name>
    <dbReference type="NCBI Taxonomy" id="40482"/>
    <lineage>
        <taxon>Eukaryota</taxon>
        <taxon>Fungi</taxon>
        <taxon>Dikarya</taxon>
        <taxon>Basidiomycota</taxon>
        <taxon>Agaricomycotina</taxon>
        <taxon>Agaricomycetes</taxon>
        <taxon>Agaricomycetidae</taxon>
        <taxon>Agaricales</taxon>
        <taxon>Marasmiineae</taxon>
        <taxon>Omphalotaceae</taxon>
        <taxon>Lentinula</taxon>
    </lineage>
</organism>
<keyword evidence="2" id="KW-1185">Reference proteome</keyword>
<evidence type="ECO:0000313" key="2">
    <source>
        <dbReference type="Proteomes" id="UP001150217"/>
    </source>
</evidence>
<gene>
    <name evidence="1" type="ORF">C8R41DRAFT_508181</name>
</gene>
<evidence type="ECO:0000313" key="1">
    <source>
        <dbReference type="EMBL" id="KAJ4478900.1"/>
    </source>
</evidence>
<accession>A0ABQ8V7R0</accession>
<dbReference type="EMBL" id="JANVFT010000064">
    <property type="protein sequence ID" value="KAJ4478900.1"/>
    <property type="molecule type" value="Genomic_DNA"/>
</dbReference>